<protein>
    <submittedName>
        <fullName evidence="1">Uncharacterized protein</fullName>
    </submittedName>
</protein>
<organism evidence="1 2">
    <name type="scientific">Pseudomonas gregormendelii</name>
    <dbReference type="NCBI Taxonomy" id="1628277"/>
    <lineage>
        <taxon>Bacteria</taxon>
        <taxon>Pseudomonadati</taxon>
        <taxon>Pseudomonadota</taxon>
        <taxon>Gammaproteobacteria</taxon>
        <taxon>Pseudomonadales</taxon>
        <taxon>Pseudomonadaceae</taxon>
        <taxon>Pseudomonas</taxon>
    </lineage>
</organism>
<comment type="caution">
    <text evidence="1">The sequence shown here is derived from an EMBL/GenBank/DDBJ whole genome shotgun (WGS) entry which is preliminary data.</text>
</comment>
<gene>
    <name evidence="1" type="ORF">IMW75_22225</name>
</gene>
<reference evidence="1 2" key="1">
    <citation type="journal article" date="2021" name="Int. J. Syst. Evol. Microbiol.">
        <title>Pseudomonas piscium sp. nov., Pseudomonas pisciculturae sp. nov., Pseudomonas mucoides sp. nov. and Pseudomonas neuropathica sp. nov. isolated from rainbow trout.</title>
        <authorList>
            <person name="Duman M."/>
            <person name="Mulet M."/>
            <person name="Altun S."/>
            <person name="Saticioglu I.B."/>
            <person name="Gomila M."/>
            <person name="Lalucat J."/>
            <person name="Garcia-Valdes E."/>
        </authorList>
    </citation>
    <scope>NUCLEOTIDE SEQUENCE [LARGE SCALE GENOMIC DNA]</scope>
    <source>
        <strain evidence="1 2">LMG 28632</strain>
    </source>
</reference>
<accession>A0ABS3AM44</accession>
<keyword evidence="2" id="KW-1185">Reference proteome</keyword>
<dbReference type="EMBL" id="JADEVO010000039">
    <property type="protein sequence ID" value="MBN3967983.1"/>
    <property type="molecule type" value="Genomic_DNA"/>
</dbReference>
<evidence type="ECO:0000313" key="2">
    <source>
        <dbReference type="Proteomes" id="UP000772591"/>
    </source>
</evidence>
<dbReference type="Proteomes" id="UP000772591">
    <property type="component" value="Unassembled WGS sequence"/>
</dbReference>
<name>A0ABS3AM44_9PSED</name>
<sequence length="95" mass="10510">MKDSKKTVELVGRAIAGIDEALLRHRKDVSSSTAVNQLVIFKHSLLHVLNIIASGNIPHNSNRELGLARVIVDQWTENLELGLLIIDAEQAYKSL</sequence>
<proteinExistence type="predicted"/>
<evidence type="ECO:0000313" key="1">
    <source>
        <dbReference type="EMBL" id="MBN3967983.1"/>
    </source>
</evidence>
<dbReference type="RefSeq" id="WP_205893783.1">
    <property type="nucleotide sequence ID" value="NZ_JADEVO010000039.1"/>
</dbReference>